<protein>
    <submittedName>
        <fullName evidence="2">Uncharacterized protein</fullName>
    </submittedName>
</protein>
<sequence length="512" mass="57249">MAVSLRKKPRKFFFWLCVTVCCVLAAQRVLFPEYRTPGTLSSNIVDLQPSHGLLSSLVAKRDVTSVPLVTGTSDSKVISAVIKSFDLIANKSFHLKSNLGQSGPISFNASKQGNFVIGKRIGFKGLGVTSKQKQRLASSHDGKSLFAGYDLRNQTLNIDVSDEEIDKLTSLLREKLERLPASGSAPLSRTCNNTDVIGNSCTPQGCLQLELPHKIRRRIEQIVKPADLRVGEDIKVIISNMAAQIPGPNDVIIVTGASSNHYLESQALLDNLHNHLLPHLKNFTFLYYDLGLDPLQRQHMASICKCVLLDFPFHLLPDLVSLLKCYTWKPLVVSAAIQRAELVFWVDASIRFRPDPAHALSLLTRARHRGLQMGMSVHTTIPHTTLPSMFHFFGDEACAYVPYHQCLSGVVIYRNEKLVKRAVLEPWVACAINDQCMCPFGEVDLYQARISCHESKGEHYYGVCHRFDQSALSILVSKLYQEKTEHIMLRDITEYIDIKRGDAHPYSKPSDA</sequence>
<feature type="signal peptide" evidence="1">
    <location>
        <begin position="1"/>
        <end position="25"/>
    </location>
</feature>
<accession>A0AAV3YZU5</accession>
<gene>
    <name evidence="2" type="ORF">PoB_001507900</name>
</gene>
<evidence type="ECO:0000256" key="1">
    <source>
        <dbReference type="SAM" id="SignalP"/>
    </source>
</evidence>
<reference evidence="2 3" key="1">
    <citation type="journal article" date="2021" name="Elife">
        <title>Chloroplast acquisition without the gene transfer in kleptoplastic sea slugs, Plakobranchus ocellatus.</title>
        <authorList>
            <person name="Maeda T."/>
            <person name="Takahashi S."/>
            <person name="Yoshida T."/>
            <person name="Shimamura S."/>
            <person name="Takaki Y."/>
            <person name="Nagai Y."/>
            <person name="Toyoda A."/>
            <person name="Suzuki Y."/>
            <person name="Arimoto A."/>
            <person name="Ishii H."/>
            <person name="Satoh N."/>
            <person name="Nishiyama T."/>
            <person name="Hasebe M."/>
            <person name="Maruyama T."/>
            <person name="Minagawa J."/>
            <person name="Obokata J."/>
            <person name="Shigenobu S."/>
        </authorList>
    </citation>
    <scope>NUCLEOTIDE SEQUENCE [LARGE SCALE GENOMIC DNA]</scope>
</reference>
<keyword evidence="1" id="KW-0732">Signal</keyword>
<dbReference type="AlphaFoldDB" id="A0AAV3YZU5"/>
<keyword evidence="3" id="KW-1185">Reference proteome</keyword>
<evidence type="ECO:0000313" key="2">
    <source>
        <dbReference type="EMBL" id="GFN88573.1"/>
    </source>
</evidence>
<proteinExistence type="predicted"/>
<name>A0AAV3YZU5_9GAST</name>
<dbReference type="EMBL" id="BLXT01001860">
    <property type="protein sequence ID" value="GFN88573.1"/>
    <property type="molecule type" value="Genomic_DNA"/>
</dbReference>
<feature type="chain" id="PRO_5043786125" evidence="1">
    <location>
        <begin position="26"/>
        <end position="512"/>
    </location>
</feature>
<evidence type="ECO:0000313" key="3">
    <source>
        <dbReference type="Proteomes" id="UP000735302"/>
    </source>
</evidence>
<dbReference type="PANTHER" id="PTHR31389">
    <property type="entry name" value="LD39211P"/>
    <property type="match status" value="1"/>
</dbReference>
<organism evidence="2 3">
    <name type="scientific">Plakobranchus ocellatus</name>
    <dbReference type="NCBI Taxonomy" id="259542"/>
    <lineage>
        <taxon>Eukaryota</taxon>
        <taxon>Metazoa</taxon>
        <taxon>Spiralia</taxon>
        <taxon>Lophotrochozoa</taxon>
        <taxon>Mollusca</taxon>
        <taxon>Gastropoda</taxon>
        <taxon>Heterobranchia</taxon>
        <taxon>Euthyneura</taxon>
        <taxon>Panpulmonata</taxon>
        <taxon>Sacoglossa</taxon>
        <taxon>Placobranchoidea</taxon>
        <taxon>Plakobranchidae</taxon>
        <taxon>Plakobranchus</taxon>
    </lineage>
</organism>
<comment type="caution">
    <text evidence="2">The sequence shown here is derived from an EMBL/GenBank/DDBJ whole genome shotgun (WGS) entry which is preliminary data.</text>
</comment>
<dbReference type="Proteomes" id="UP000735302">
    <property type="component" value="Unassembled WGS sequence"/>
</dbReference>
<dbReference type="PANTHER" id="PTHR31389:SF4">
    <property type="entry name" value="LD39211P"/>
    <property type="match status" value="1"/>
</dbReference>